<reference evidence="1 2" key="2">
    <citation type="submission" date="2018-11" db="EMBL/GenBank/DDBJ databases">
        <authorList>
            <consortium name="Pathogen Informatics"/>
        </authorList>
    </citation>
    <scope>NUCLEOTIDE SEQUENCE [LARGE SCALE GENOMIC DNA]</scope>
</reference>
<evidence type="ECO:0000313" key="1">
    <source>
        <dbReference type="EMBL" id="VDM41193.1"/>
    </source>
</evidence>
<name>A0A183UN02_TOXCA</name>
<proteinExistence type="predicted"/>
<evidence type="ECO:0000313" key="2">
    <source>
        <dbReference type="Proteomes" id="UP000050794"/>
    </source>
</evidence>
<dbReference type="Proteomes" id="UP000050794">
    <property type="component" value="Unassembled WGS sequence"/>
</dbReference>
<dbReference type="AlphaFoldDB" id="A0A183UN02"/>
<sequence>MEVNVPETVRVDGVVVQVNEQLDYAYVHTVGLGRALISPLLKIEDVKVGAWLSLTVTQNDNFAPVSRPIVLRPFLFCTTQKQIAVV</sequence>
<dbReference type="WBParaSite" id="TCNE_0000987201-mRNA-1">
    <property type="protein sequence ID" value="TCNE_0000987201-mRNA-1"/>
    <property type="gene ID" value="TCNE_0000987201"/>
</dbReference>
<accession>A0A183UN02</accession>
<dbReference type="EMBL" id="UYWY01020310">
    <property type="protein sequence ID" value="VDM41193.1"/>
    <property type="molecule type" value="Genomic_DNA"/>
</dbReference>
<keyword evidence="2" id="KW-1185">Reference proteome</keyword>
<reference evidence="3" key="1">
    <citation type="submission" date="2016-06" db="UniProtKB">
        <authorList>
            <consortium name="WormBaseParasite"/>
        </authorList>
    </citation>
    <scope>IDENTIFICATION</scope>
</reference>
<organism evidence="2 3">
    <name type="scientific">Toxocara canis</name>
    <name type="common">Canine roundworm</name>
    <dbReference type="NCBI Taxonomy" id="6265"/>
    <lineage>
        <taxon>Eukaryota</taxon>
        <taxon>Metazoa</taxon>
        <taxon>Ecdysozoa</taxon>
        <taxon>Nematoda</taxon>
        <taxon>Chromadorea</taxon>
        <taxon>Rhabditida</taxon>
        <taxon>Spirurina</taxon>
        <taxon>Ascaridomorpha</taxon>
        <taxon>Ascaridoidea</taxon>
        <taxon>Toxocaridae</taxon>
        <taxon>Toxocara</taxon>
    </lineage>
</organism>
<evidence type="ECO:0000313" key="3">
    <source>
        <dbReference type="WBParaSite" id="TCNE_0000987201-mRNA-1"/>
    </source>
</evidence>
<protein>
    <submittedName>
        <fullName evidence="3">S1 motif domain-containing protein</fullName>
    </submittedName>
</protein>
<gene>
    <name evidence="1" type="ORF">TCNE_LOCUS9872</name>
</gene>